<organism evidence="1 2">
    <name type="scientific">Diploptera punctata</name>
    <name type="common">Pacific beetle cockroach</name>
    <dbReference type="NCBI Taxonomy" id="6984"/>
    <lineage>
        <taxon>Eukaryota</taxon>
        <taxon>Metazoa</taxon>
        <taxon>Ecdysozoa</taxon>
        <taxon>Arthropoda</taxon>
        <taxon>Hexapoda</taxon>
        <taxon>Insecta</taxon>
        <taxon>Pterygota</taxon>
        <taxon>Neoptera</taxon>
        <taxon>Polyneoptera</taxon>
        <taxon>Dictyoptera</taxon>
        <taxon>Blattodea</taxon>
        <taxon>Blaberoidea</taxon>
        <taxon>Blaberidae</taxon>
        <taxon>Diplopterinae</taxon>
        <taxon>Diploptera</taxon>
    </lineage>
</organism>
<name>A0AAD8ETJ1_DIPPU</name>
<feature type="non-terminal residue" evidence="1">
    <location>
        <position position="1"/>
    </location>
</feature>
<evidence type="ECO:0000313" key="2">
    <source>
        <dbReference type="Proteomes" id="UP001233999"/>
    </source>
</evidence>
<reference evidence="1" key="2">
    <citation type="submission" date="2023-05" db="EMBL/GenBank/DDBJ databases">
        <authorList>
            <person name="Fouks B."/>
        </authorList>
    </citation>
    <scope>NUCLEOTIDE SEQUENCE</scope>
    <source>
        <strain evidence="1">Stay&amp;Tobe</strain>
        <tissue evidence="1">Testes</tissue>
    </source>
</reference>
<accession>A0AAD8ETJ1</accession>
<sequence length="78" mass="9573">RIELNITIKILKCTISWMLFRFWRNLFILFVSYMRHKSDFFLTQQTIKTDEIDFIMVLLMIRLKFNININAENVIEVE</sequence>
<dbReference type="EMBL" id="JASPKZ010000004">
    <property type="protein sequence ID" value="KAJ9601751.1"/>
    <property type="molecule type" value="Genomic_DNA"/>
</dbReference>
<dbReference type="Proteomes" id="UP001233999">
    <property type="component" value="Unassembled WGS sequence"/>
</dbReference>
<keyword evidence="2" id="KW-1185">Reference proteome</keyword>
<feature type="non-terminal residue" evidence="1">
    <location>
        <position position="78"/>
    </location>
</feature>
<evidence type="ECO:0000313" key="1">
    <source>
        <dbReference type="EMBL" id="KAJ9601751.1"/>
    </source>
</evidence>
<reference evidence="1" key="1">
    <citation type="journal article" date="2023" name="IScience">
        <title>Live-bearing cockroach genome reveals convergent evolutionary mechanisms linked to viviparity in insects and beyond.</title>
        <authorList>
            <person name="Fouks B."/>
            <person name="Harrison M.C."/>
            <person name="Mikhailova A.A."/>
            <person name="Marchal E."/>
            <person name="English S."/>
            <person name="Carruthers M."/>
            <person name="Jennings E.C."/>
            <person name="Chiamaka E.L."/>
            <person name="Frigard R.A."/>
            <person name="Pippel M."/>
            <person name="Attardo G.M."/>
            <person name="Benoit J.B."/>
            <person name="Bornberg-Bauer E."/>
            <person name="Tobe S.S."/>
        </authorList>
    </citation>
    <scope>NUCLEOTIDE SEQUENCE</scope>
    <source>
        <strain evidence="1">Stay&amp;Tobe</strain>
    </source>
</reference>
<comment type="caution">
    <text evidence="1">The sequence shown here is derived from an EMBL/GenBank/DDBJ whole genome shotgun (WGS) entry which is preliminary data.</text>
</comment>
<protein>
    <submittedName>
        <fullName evidence="1">Uncharacterized protein</fullName>
    </submittedName>
</protein>
<proteinExistence type="predicted"/>
<dbReference type="AlphaFoldDB" id="A0AAD8ETJ1"/>
<gene>
    <name evidence="1" type="ORF">L9F63_000142</name>
</gene>